<evidence type="ECO:0000313" key="3">
    <source>
        <dbReference type="Proteomes" id="UP000242175"/>
    </source>
</evidence>
<dbReference type="Pfam" id="PF11158">
    <property type="entry name" value="DUF2938"/>
    <property type="match status" value="1"/>
</dbReference>
<keyword evidence="1" id="KW-1133">Transmembrane helix</keyword>
<evidence type="ECO:0008006" key="4">
    <source>
        <dbReference type="Google" id="ProtNLM"/>
    </source>
</evidence>
<keyword evidence="1" id="KW-0472">Membrane</keyword>
<dbReference type="KEGG" id="pmai:CF386_09785"/>
<accession>A0A220VHC3</accession>
<evidence type="ECO:0000313" key="2">
    <source>
        <dbReference type="EMBL" id="ASK79343.1"/>
    </source>
</evidence>
<sequence length="179" mass="20353">MSIIKKTNIYSTALNILFIGLFSALFLDLGTNLYNLIMGLPLNDFAVIGRYALYTLQGHIITSPINEIPVMQHEVVVGWMIHFMVSFVYAFFYVLFVEKGLFLKPSFKKGIVYAWVLLVFPLIVLSLALGDGIFHDHNPHMIKLILFSIFAHTCYGIGLYVTASILYHARLELFKQISD</sequence>
<proteinExistence type="predicted"/>
<gene>
    <name evidence="2" type="ORF">CF386_09785</name>
</gene>
<dbReference type="RefSeq" id="WP_089074251.1">
    <property type="nucleotide sequence ID" value="NZ_CBCSAM010000004.1"/>
</dbReference>
<dbReference type="AlphaFoldDB" id="A0A220VHC3"/>
<dbReference type="OrthoDB" id="9812539at2"/>
<organism evidence="2 3">
    <name type="scientific">Paraphotobacterium marinum</name>
    <dbReference type="NCBI Taxonomy" id="1755811"/>
    <lineage>
        <taxon>Bacteria</taxon>
        <taxon>Pseudomonadati</taxon>
        <taxon>Pseudomonadota</taxon>
        <taxon>Gammaproteobacteria</taxon>
        <taxon>Vibrionales</taxon>
        <taxon>Vibrionaceae</taxon>
        <taxon>Paraphotobacterium</taxon>
    </lineage>
</organism>
<dbReference type="EMBL" id="CP022356">
    <property type="protein sequence ID" value="ASK79343.1"/>
    <property type="molecule type" value="Genomic_DNA"/>
</dbReference>
<dbReference type="Proteomes" id="UP000242175">
    <property type="component" value="Chromosome small"/>
</dbReference>
<feature type="transmembrane region" description="Helical" evidence="1">
    <location>
        <begin position="76"/>
        <end position="98"/>
    </location>
</feature>
<evidence type="ECO:0000256" key="1">
    <source>
        <dbReference type="SAM" id="Phobius"/>
    </source>
</evidence>
<keyword evidence="1" id="KW-0812">Transmembrane</keyword>
<keyword evidence="3" id="KW-1185">Reference proteome</keyword>
<feature type="transmembrane region" description="Helical" evidence="1">
    <location>
        <begin position="141"/>
        <end position="167"/>
    </location>
</feature>
<name>A0A220VHC3_9GAMM</name>
<protein>
    <recommendedName>
        <fullName evidence="4">DUF2938 domain-containing protein</fullName>
    </recommendedName>
</protein>
<feature type="transmembrane region" description="Helical" evidence="1">
    <location>
        <begin position="12"/>
        <end position="34"/>
    </location>
</feature>
<feature type="transmembrane region" description="Helical" evidence="1">
    <location>
        <begin position="110"/>
        <end position="129"/>
    </location>
</feature>
<dbReference type="InterPro" id="IPR021329">
    <property type="entry name" value="DUF2938"/>
</dbReference>
<reference evidence="2 3" key="1">
    <citation type="journal article" date="2016" name="Int. J. Syst. Evol. Microbiol.">
        <title>Paraphotobacterium marinum gen. nov., sp. nov., a member of the family Vibrionaceae, isolated from surface seawater.</title>
        <authorList>
            <person name="Huang Z."/>
            <person name="Dong C."/>
            <person name="Shao Z."/>
        </authorList>
    </citation>
    <scope>NUCLEOTIDE SEQUENCE [LARGE SCALE GENOMIC DNA]</scope>
    <source>
        <strain evidence="2 3">NSCS20N07D</strain>
    </source>
</reference>